<comment type="caution">
    <text evidence="10">The sequence shown here is derived from an EMBL/GenBank/DDBJ whole genome shotgun (WGS) entry which is preliminary data.</text>
</comment>
<dbReference type="STRING" id="2070753.A0A3A2ZLL3"/>
<evidence type="ECO:0000313" key="10">
    <source>
        <dbReference type="EMBL" id="RJE23460.1"/>
    </source>
</evidence>
<keyword evidence="6 7" id="KW-0539">Nucleus</keyword>
<comment type="subunit">
    <text evidence="7">Component of the Mediator complex.</text>
</comment>
<keyword evidence="3 7" id="KW-0805">Transcription regulation</keyword>
<feature type="coiled-coil region" evidence="8">
    <location>
        <begin position="169"/>
        <end position="203"/>
    </location>
</feature>
<dbReference type="AlphaFoldDB" id="A0A3A2ZLL3"/>
<evidence type="ECO:0000256" key="5">
    <source>
        <dbReference type="ARBA" id="ARBA00023163"/>
    </source>
</evidence>
<proteinExistence type="inferred from homology"/>
<keyword evidence="8" id="KW-0175">Coiled coil</keyword>
<evidence type="ECO:0000256" key="2">
    <source>
        <dbReference type="ARBA" id="ARBA00008089"/>
    </source>
</evidence>
<reference evidence="11" key="1">
    <citation type="submission" date="2017-02" db="EMBL/GenBank/DDBJ databases">
        <authorList>
            <person name="Tafer H."/>
            <person name="Lopandic K."/>
        </authorList>
    </citation>
    <scope>NUCLEOTIDE SEQUENCE [LARGE SCALE GENOMIC DNA]</scope>
    <source>
        <strain evidence="11">CBS 366.77</strain>
    </source>
</reference>
<evidence type="ECO:0000256" key="1">
    <source>
        <dbReference type="ARBA" id="ARBA00004123"/>
    </source>
</evidence>
<evidence type="ECO:0000256" key="4">
    <source>
        <dbReference type="ARBA" id="ARBA00023159"/>
    </source>
</evidence>
<keyword evidence="4 7" id="KW-0010">Activator</keyword>
<keyword evidence="5 7" id="KW-0804">Transcription</keyword>
<protein>
    <recommendedName>
        <fullName evidence="7">Mediator of RNA polymerase II transcription subunit 9</fullName>
    </recommendedName>
    <alternativeName>
        <fullName evidence="7">Mediator complex subunit 9</fullName>
    </alternativeName>
</protein>
<evidence type="ECO:0000313" key="11">
    <source>
        <dbReference type="Proteomes" id="UP000266188"/>
    </source>
</evidence>
<evidence type="ECO:0000256" key="7">
    <source>
        <dbReference type="RuleBase" id="RU364145"/>
    </source>
</evidence>
<organism evidence="10 11">
    <name type="scientific">Aspergillus sclerotialis</name>
    <dbReference type="NCBI Taxonomy" id="2070753"/>
    <lineage>
        <taxon>Eukaryota</taxon>
        <taxon>Fungi</taxon>
        <taxon>Dikarya</taxon>
        <taxon>Ascomycota</taxon>
        <taxon>Pezizomycotina</taxon>
        <taxon>Eurotiomycetes</taxon>
        <taxon>Eurotiomycetidae</taxon>
        <taxon>Eurotiales</taxon>
        <taxon>Aspergillaceae</taxon>
        <taxon>Aspergillus</taxon>
        <taxon>Aspergillus subgen. Polypaecilum</taxon>
    </lineage>
</organism>
<dbReference type="Proteomes" id="UP000266188">
    <property type="component" value="Unassembled WGS sequence"/>
</dbReference>
<dbReference type="GO" id="GO:0006357">
    <property type="term" value="P:regulation of transcription by RNA polymerase II"/>
    <property type="evidence" value="ECO:0007669"/>
    <property type="project" value="InterPro"/>
</dbReference>
<comment type="function">
    <text evidence="7">Component of the Mediator complex, a coactivator involved in the regulated transcription of nearly all RNA polymerase II-dependent genes. Mediator functions as a bridge to convey information from gene-specific regulatory proteins to the basal RNA polymerase II transcription machinery. Mediator is recruited to promoters by direct interactions with regulatory proteins and serves as a scaffold for the assembly of a functional preinitiation complex with RNA polymerase II and the general transcription factors.</text>
</comment>
<comment type="similarity">
    <text evidence="2 7">Belongs to the Mediator complex subunit 9 family.</text>
</comment>
<feature type="compositionally biased region" description="Polar residues" evidence="9">
    <location>
        <begin position="1"/>
        <end position="20"/>
    </location>
</feature>
<accession>A0A3A2ZLL3</accession>
<comment type="subcellular location">
    <subcellularLocation>
        <location evidence="1 7">Nucleus</location>
    </subcellularLocation>
</comment>
<gene>
    <name evidence="7" type="primary">MED9</name>
    <name evidence="10" type="ORF">PHISCL_04218</name>
</gene>
<evidence type="ECO:0000256" key="3">
    <source>
        <dbReference type="ARBA" id="ARBA00023015"/>
    </source>
</evidence>
<sequence length="205" mass="21210">MSSRSPTAVTPLPRTSSVPQTPFKEPTISPDQPVPFPPPQTFDILPPLHSLLLRLLAPQTNAEGPSDSVRVGDDATGQVPPSGPSSAAPGQSQNQQQPSQSLGGDQGNNTNNEPQTGPPSAALGPASVAAGIAALGPNAPAPLDAKDLPTEASSIKIRIQKAQTVVEGLPDINRSVEEQEDEIAELETRIAKLKSVISEFGKRAG</sequence>
<evidence type="ECO:0000256" key="8">
    <source>
        <dbReference type="SAM" id="Coils"/>
    </source>
</evidence>
<feature type="region of interest" description="Disordered" evidence="9">
    <location>
        <begin position="59"/>
        <end position="125"/>
    </location>
</feature>
<name>A0A3A2ZLL3_9EURO</name>
<dbReference type="InterPro" id="IPR011425">
    <property type="entry name" value="Med9"/>
</dbReference>
<dbReference type="GO" id="GO:0003712">
    <property type="term" value="F:transcription coregulator activity"/>
    <property type="evidence" value="ECO:0007669"/>
    <property type="project" value="InterPro"/>
</dbReference>
<evidence type="ECO:0000256" key="6">
    <source>
        <dbReference type="ARBA" id="ARBA00023242"/>
    </source>
</evidence>
<evidence type="ECO:0000256" key="9">
    <source>
        <dbReference type="SAM" id="MobiDB-lite"/>
    </source>
</evidence>
<dbReference type="EMBL" id="MVGC01000120">
    <property type="protein sequence ID" value="RJE23460.1"/>
    <property type="molecule type" value="Genomic_DNA"/>
</dbReference>
<keyword evidence="11" id="KW-1185">Reference proteome</keyword>
<feature type="region of interest" description="Disordered" evidence="9">
    <location>
        <begin position="1"/>
        <end position="45"/>
    </location>
</feature>
<dbReference type="OrthoDB" id="5414694at2759"/>
<dbReference type="GO" id="GO:0016592">
    <property type="term" value="C:mediator complex"/>
    <property type="evidence" value="ECO:0007669"/>
    <property type="project" value="InterPro"/>
</dbReference>
<feature type="compositionally biased region" description="Low complexity" evidence="9">
    <location>
        <begin position="84"/>
        <end position="101"/>
    </location>
</feature>
<dbReference type="Pfam" id="PF07544">
    <property type="entry name" value="Med9"/>
    <property type="match status" value="1"/>
</dbReference>